<dbReference type="RefSeq" id="WP_090173762.1">
    <property type="nucleotide sequence ID" value="NZ_FMXR01000010.1"/>
</dbReference>
<dbReference type="EMBL" id="FMXR01000010">
    <property type="protein sequence ID" value="SDB20072.1"/>
    <property type="molecule type" value="Genomic_DNA"/>
</dbReference>
<keyword evidence="1" id="KW-0808">Transferase</keyword>
<accession>A0A1G6BHF9</accession>
<dbReference type="STRING" id="1732.SAMN02910417_01522"/>
<protein>
    <submittedName>
        <fullName evidence="1">Cytidylate kinase</fullName>
    </submittedName>
</protein>
<sequence length="197" mass="22608">MKHFVIAIGCDFGAGGIEIAKLIAGKLGVEYYDRYFIDEIVKKTAAKRSDAEKADMKKGVLYGMETGSGVYYTNLSKKAIKLQEEIIQELAKKDSCIIVGRSANYYLRNREDVLSIYIYAPKEAKIKHIMEEYHISEKKAAEMHKEKELALHARHKQITGTYRGDRYGRQLMIDSTLFGYVKTADYICRIIQEKFKD</sequence>
<dbReference type="Proteomes" id="UP000199228">
    <property type="component" value="Unassembled WGS sequence"/>
</dbReference>
<dbReference type="Pfam" id="PF13189">
    <property type="entry name" value="Cytidylate_kin2"/>
    <property type="match status" value="1"/>
</dbReference>
<reference evidence="1 2" key="1">
    <citation type="submission" date="2016-10" db="EMBL/GenBank/DDBJ databases">
        <authorList>
            <person name="de Groot N.N."/>
        </authorList>
    </citation>
    <scope>NUCLEOTIDE SEQUENCE [LARGE SCALE GENOMIC DNA]</scope>
    <source>
        <strain evidence="1 2">DSM 3217</strain>
    </source>
</reference>
<dbReference type="OrthoDB" id="9781180at2"/>
<dbReference type="GO" id="GO:0016301">
    <property type="term" value="F:kinase activity"/>
    <property type="evidence" value="ECO:0007669"/>
    <property type="project" value="UniProtKB-KW"/>
</dbReference>
<dbReference type="InterPro" id="IPR027417">
    <property type="entry name" value="P-loop_NTPase"/>
</dbReference>
<dbReference type="AlphaFoldDB" id="A0A1G6BHF9"/>
<organism evidence="1 2">
    <name type="scientific">Eubacterium oxidoreducens</name>
    <dbReference type="NCBI Taxonomy" id="1732"/>
    <lineage>
        <taxon>Bacteria</taxon>
        <taxon>Bacillati</taxon>
        <taxon>Bacillota</taxon>
        <taxon>Clostridia</taxon>
        <taxon>Eubacteriales</taxon>
        <taxon>Eubacteriaceae</taxon>
        <taxon>Eubacterium</taxon>
    </lineage>
</organism>
<name>A0A1G6BHF9_EUBOX</name>
<gene>
    <name evidence="1" type="ORF">SAMN02910417_01522</name>
</gene>
<dbReference type="Gene3D" id="3.40.50.300">
    <property type="entry name" value="P-loop containing nucleotide triphosphate hydrolases"/>
    <property type="match status" value="1"/>
</dbReference>
<evidence type="ECO:0000313" key="2">
    <source>
        <dbReference type="Proteomes" id="UP000199228"/>
    </source>
</evidence>
<proteinExistence type="predicted"/>
<keyword evidence="1" id="KW-0418">Kinase</keyword>
<evidence type="ECO:0000313" key="1">
    <source>
        <dbReference type="EMBL" id="SDB20072.1"/>
    </source>
</evidence>
<keyword evidence="2" id="KW-1185">Reference proteome</keyword>